<dbReference type="InterPro" id="IPR002110">
    <property type="entry name" value="Ankyrin_rpt"/>
</dbReference>
<evidence type="ECO:0000256" key="2">
    <source>
        <dbReference type="SAM" id="Phobius"/>
    </source>
</evidence>
<feature type="transmembrane region" description="Helical" evidence="2">
    <location>
        <begin position="396"/>
        <end position="414"/>
    </location>
</feature>
<feature type="repeat" description="ANK" evidence="1">
    <location>
        <begin position="13"/>
        <end position="45"/>
    </location>
</feature>
<dbReference type="Pfam" id="PF12796">
    <property type="entry name" value="Ank_2"/>
    <property type="match status" value="1"/>
</dbReference>
<evidence type="ECO:0000256" key="1">
    <source>
        <dbReference type="PROSITE-ProRule" id="PRU00023"/>
    </source>
</evidence>
<evidence type="ECO:0000259" key="3">
    <source>
        <dbReference type="Pfam" id="PF13962"/>
    </source>
</evidence>
<reference evidence="4" key="1">
    <citation type="submission" date="2023-03" db="EMBL/GenBank/DDBJ databases">
        <title>Chromosome-scale reference genome and RAD-based genetic map of yellow starthistle (Centaurea solstitialis) reveal putative structural variation and QTLs associated with invader traits.</title>
        <authorList>
            <person name="Reatini B."/>
            <person name="Cang F.A."/>
            <person name="Jiang Q."/>
            <person name="Mckibben M.T.W."/>
            <person name="Barker M.S."/>
            <person name="Rieseberg L.H."/>
            <person name="Dlugosch K.M."/>
        </authorList>
    </citation>
    <scope>NUCLEOTIDE SEQUENCE</scope>
    <source>
        <strain evidence="4">CAN-66</strain>
        <tissue evidence="4">Leaf</tissue>
    </source>
</reference>
<protein>
    <recommendedName>
        <fullName evidence="3">PGG domain-containing protein</fullName>
    </recommendedName>
</protein>
<dbReference type="PANTHER" id="PTHR24177:SF472">
    <property type="entry name" value="PGG DOMAIN-CONTAINING PROTEIN"/>
    <property type="match status" value="1"/>
</dbReference>
<sequence>MMTHSESELQNAKGETALFVAAEAGHVQMAKILISKNQNLSTITDSKGKMSISVAALYGKCEMVKYLYSCSSMTDDLWTYENRDCLLMECIEADLFDIALDIVQKFPQHATSGNALQILARKPEAFKRKRTSFEMFASSLANNILAWQSITSLPNISIRQLEYVSNQQGYMYLLANILNHLLESEILAATHTIAALQLLRTIWQSILKLDKKRIDDIIRGPRDSYPTQNVEEVPTPGDRTTHYPSQIKGNKTFVFELIRKYPDLIRNVNDKRQSIFHVAVLHRQKGIFGLLDDIGSIKNSVITLEDVEGNNMLHLTGKRVVDEREKDDKRNDNVTGSAIRMQEELLWFKGVKAILPPSYQEKRNRDGLTPGELFTRGHSHLLAASEGWLKGLASELMVVAALIAAIAFAAPFAVPGGWDQNTGSPIFMHKRLFMLFILLDASSFLLSSISILSLISILTSRYTERDFLENLPKKMVVSLATLMYALVNVMLTFLTALFIFIDNKSIGIFVGVFALFVTPFITSLQDPFFQGMRRSMNFQRSFFSDE</sequence>
<dbReference type="Gene3D" id="1.25.40.20">
    <property type="entry name" value="Ankyrin repeat-containing domain"/>
    <property type="match status" value="1"/>
</dbReference>
<name>A0AA38W673_9ASTR</name>
<keyword evidence="5" id="KW-1185">Reference proteome</keyword>
<dbReference type="PROSITE" id="PS50297">
    <property type="entry name" value="ANK_REP_REGION"/>
    <property type="match status" value="1"/>
</dbReference>
<keyword evidence="2" id="KW-0812">Transmembrane</keyword>
<keyword evidence="1" id="KW-0040">ANK repeat</keyword>
<keyword evidence="2" id="KW-1133">Transmembrane helix</keyword>
<gene>
    <name evidence="4" type="ORF">OSB04_014192</name>
</gene>
<dbReference type="PANTHER" id="PTHR24177">
    <property type="entry name" value="CASKIN"/>
    <property type="match status" value="1"/>
</dbReference>
<evidence type="ECO:0000313" key="4">
    <source>
        <dbReference type="EMBL" id="KAJ9550147.1"/>
    </source>
</evidence>
<dbReference type="InterPro" id="IPR036770">
    <property type="entry name" value="Ankyrin_rpt-contain_sf"/>
</dbReference>
<organism evidence="4 5">
    <name type="scientific">Centaurea solstitialis</name>
    <name type="common">yellow star-thistle</name>
    <dbReference type="NCBI Taxonomy" id="347529"/>
    <lineage>
        <taxon>Eukaryota</taxon>
        <taxon>Viridiplantae</taxon>
        <taxon>Streptophyta</taxon>
        <taxon>Embryophyta</taxon>
        <taxon>Tracheophyta</taxon>
        <taxon>Spermatophyta</taxon>
        <taxon>Magnoliopsida</taxon>
        <taxon>eudicotyledons</taxon>
        <taxon>Gunneridae</taxon>
        <taxon>Pentapetalae</taxon>
        <taxon>asterids</taxon>
        <taxon>campanulids</taxon>
        <taxon>Asterales</taxon>
        <taxon>Asteraceae</taxon>
        <taxon>Carduoideae</taxon>
        <taxon>Cardueae</taxon>
        <taxon>Centaureinae</taxon>
        <taxon>Centaurea</taxon>
    </lineage>
</organism>
<feature type="domain" description="PGG" evidence="3">
    <location>
        <begin position="388"/>
        <end position="499"/>
    </location>
</feature>
<comment type="caution">
    <text evidence="4">The sequence shown here is derived from an EMBL/GenBank/DDBJ whole genome shotgun (WGS) entry which is preliminary data.</text>
</comment>
<dbReference type="GO" id="GO:0016020">
    <property type="term" value="C:membrane"/>
    <property type="evidence" value="ECO:0007669"/>
    <property type="project" value="TreeGrafter"/>
</dbReference>
<dbReference type="SMART" id="SM00248">
    <property type="entry name" value="ANK"/>
    <property type="match status" value="3"/>
</dbReference>
<feature type="transmembrane region" description="Helical" evidence="2">
    <location>
        <begin position="506"/>
        <end position="524"/>
    </location>
</feature>
<feature type="transmembrane region" description="Helical" evidence="2">
    <location>
        <begin position="434"/>
        <end position="455"/>
    </location>
</feature>
<dbReference type="SUPFAM" id="SSF48403">
    <property type="entry name" value="Ankyrin repeat"/>
    <property type="match status" value="1"/>
</dbReference>
<dbReference type="Proteomes" id="UP001172457">
    <property type="component" value="Chromosome 4"/>
</dbReference>
<dbReference type="InterPro" id="IPR026961">
    <property type="entry name" value="PGG_dom"/>
</dbReference>
<keyword evidence="2" id="KW-0472">Membrane</keyword>
<proteinExistence type="predicted"/>
<dbReference type="EMBL" id="JARYMX010000004">
    <property type="protein sequence ID" value="KAJ9550147.1"/>
    <property type="molecule type" value="Genomic_DNA"/>
</dbReference>
<feature type="transmembrane region" description="Helical" evidence="2">
    <location>
        <begin position="476"/>
        <end position="500"/>
    </location>
</feature>
<dbReference type="Pfam" id="PF13962">
    <property type="entry name" value="PGG"/>
    <property type="match status" value="1"/>
</dbReference>
<dbReference type="PROSITE" id="PS50088">
    <property type="entry name" value="ANK_REPEAT"/>
    <property type="match status" value="1"/>
</dbReference>
<accession>A0AA38W673</accession>
<evidence type="ECO:0000313" key="5">
    <source>
        <dbReference type="Proteomes" id="UP001172457"/>
    </source>
</evidence>
<dbReference type="AlphaFoldDB" id="A0AA38W673"/>